<dbReference type="InterPro" id="IPR035940">
    <property type="entry name" value="CAP_sf"/>
</dbReference>
<dbReference type="Proteomes" id="UP000838686">
    <property type="component" value="Unassembled WGS sequence"/>
</dbReference>
<evidence type="ECO:0000259" key="2">
    <source>
        <dbReference type="Pfam" id="PF00188"/>
    </source>
</evidence>
<dbReference type="PANTHER" id="PTHR31157:SF1">
    <property type="entry name" value="SCP DOMAIN-CONTAINING PROTEIN"/>
    <property type="match status" value="1"/>
</dbReference>
<dbReference type="CDD" id="cd05379">
    <property type="entry name" value="CAP_bacterial"/>
    <property type="match status" value="1"/>
</dbReference>
<accession>A0ABM9CAQ5</accession>
<feature type="region of interest" description="Disordered" evidence="1">
    <location>
        <begin position="29"/>
        <end position="60"/>
    </location>
</feature>
<dbReference type="NCBIfam" id="TIGR02909">
    <property type="entry name" value="spore_YkwD"/>
    <property type="match status" value="1"/>
</dbReference>
<proteinExistence type="predicted"/>
<reference evidence="3" key="1">
    <citation type="submission" date="2022-01" db="EMBL/GenBank/DDBJ databases">
        <authorList>
            <person name="Criscuolo A."/>
        </authorList>
    </citation>
    <scope>NUCLEOTIDE SEQUENCE</scope>
    <source>
        <strain evidence="3">CIP111893</strain>
    </source>
</reference>
<feature type="domain" description="SCP" evidence="2">
    <location>
        <begin position="129"/>
        <end position="238"/>
    </location>
</feature>
<keyword evidence="4" id="KW-1185">Reference proteome</keyword>
<comment type="caution">
    <text evidence="3">The sequence shown here is derived from an EMBL/GenBank/DDBJ whole genome shotgun (WGS) entry which is preliminary data.</text>
</comment>
<dbReference type="SUPFAM" id="SSF55797">
    <property type="entry name" value="PR-1-like"/>
    <property type="match status" value="1"/>
</dbReference>
<dbReference type="InterPro" id="IPR014258">
    <property type="entry name" value="CAP_domain_YkwD-like"/>
</dbReference>
<dbReference type="Gene3D" id="3.40.33.10">
    <property type="entry name" value="CAP"/>
    <property type="match status" value="1"/>
</dbReference>
<evidence type="ECO:0000256" key="1">
    <source>
        <dbReference type="SAM" id="MobiDB-lite"/>
    </source>
</evidence>
<feature type="region of interest" description="Disordered" evidence="1">
    <location>
        <begin position="80"/>
        <end position="120"/>
    </location>
</feature>
<dbReference type="InterPro" id="IPR014044">
    <property type="entry name" value="CAP_dom"/>
</dbReference>
<feature type="compositionally biased region" description="Polar residues" evidence="1">
    <location>
        <begin position="46"/>
        <end position="56"/>
    </location>
</feature>
<feature type="compositionally biased region" description="Basic and acidic residues" evidence="1">
    <location>
        <begin position="87"/>
        <end position="97"/>
    </location>
</feature>
<gene>
    <name evidence="3" type="ORF">PAECIP111893_02902</name>
</gene>
<evidence type="ECO:0000313" key="4">
    <source>
        <dbReference type="Proteomes" id="UP000838686"/>
    </source>
</evidence>
<organism evidence="3 4">
    <name type="scientific">Paenibacillus plantiphilus</name>
    <dbReference type="NCBI Taxonomy" id="2905650"/>
    <lineage>
        <taxon>Bacteria</taxon>
        <taxon>Bacillati</taxon>
        <taxon>Bacillota</taxon>
        <taxon>Bacilli</taxon>
        <taxon>Bacillales</taxon>
        <taxon>Paenibacillaceae</taxon>
        <taxon>Paenibacillus</taxon>
    </lineage>
</organism>
<protein>
    <recommendedName>
        <fullName evidence="2">SCP domain-containing protein</fullName>
    </recommendedName>
</protein>
<feature type="compositionally biased region" description="Low complexity" evidence="1">
    <location>
        <begin position="98"/>
        <end position="120"/>
    </location>
</feature>
<dbReference type="EMBL" id="CAKMMF010000015">
    <property type="protein sequence ID" value="CAH1208798.1"/>
    <property type="molecule type" value="Genomic_DNA"/>
</dbReference>
<dbReference type="PANTHER" id="PTHR31157">
    <property type="entry name" value="SCP DOMAIN-CONTAINING PROTEIN"/>
    <property type="match status" value="1"/>
</dbReference>
<evidence type="ECO:0000313" key="3">
    <source>
        <dbReference type="EMBL" id="CAH1208798.1"/>
    </source>
</evidence>
<name>A0ABM9CAQ5_9BACL</name>
<sequence length="242" mass="25696">MTVKKFIAIAAALLLGGLLVINYNAPDKKSGPGPDYAAAPSPSGGRVSSTAITPEQSPIRMKGDPLGFLPIIPAPIYNGGGSAPADRTADRAADRNTDTTGNTGSTTGNTDTKTGNNNGTASQFEQEVLQLVNQARSTAGLNALEMDSALSNVAMAKAKDMHNNNYFDHNSPTYGSPFDMMRQFGISYRYAGENIAKGQSSAQQVMNDWMNSEGHRANILNGNYTRIGIAHYSGEWVQQFTG</sequence>
<dbReference type="Pfam" id="PF00188">
    <property type="entry name" value="CAP"/>
    <property type="match status" value="1"/>
</dbReference>